<evidence type="ECO:0000313" key="3">
    <source>
        <dbReference type="Proteomes" id="UP000215884"/>
    </source>
</evidence>
<dbReference type="EMBL" id="CP029426">
    <property type="protein sequence ID" value="AWL98586.1"/>
    <property type="molecule type" value="Genomic_DNA"/>
</dbReference>
<reference evidence="2 3" key="1">
    <citation type="journal article" date="2017" name="Syst. Appl. Microbiol.">
        <title>Soybeans inoculated with root zone soils of Canadian native legumes harbour diverse and novel Bradyrhizobium spp. that possess agricultural potential.</title>
        <authorList>
            <person name="Bromfield E.S.P."/>
            <person name="Cloutier S."/>
            <person name="Tambong J.T."/>
            <person name="Tran Thi T.V."/>
        </authorList>
    </citation>
    <scope>NUCLEOTIDE SEQUENCE [LARGE SCALE GENOMIC DNA]</scope>
    <source>
        <strain evidence="2 3">39S1MB</strain>
    </source>
</reference>
<evidence type="ECO:0000256" key="1">
    <source>
        <dbReference type="SAM" id="SignalP"/>
    </source>
</evidence>
<feature type="chain" id="PRO_5015949340" evidence="1">
    <location>
        <begin position="20"/>
        <end position="200"/>
    </location>
</feature>
<keyword evidence="1" id="KW-0732">Signal</keyword>
<reference evidence="2 3" key="2">
    <citation type="journal article" date="2019" name="Int. J. Syst. Evol. Microbiol.">
        <title>Description and complete genome sequence of Bradyrhizobium amphicarpaeae sp. nov., harbouring photosystem and nitrogen-fixation genes.</title>
        <authorList>
            <person name="Bromfield E.S.P."/>
            <person name="Cloutier S."/>
            <person name="Nguyen H.D.T."/>
        </authorList>
    </citation>
    <scope>NUCLEOTIDE SEQUENCE [LARGE SCALE GENOMIC DNA]</scope>
    <source>
        <strain evidence="2 3">39S1MB</strain>
    </source>
</reference>
<gene>
    <name evidence="2" type="ORF">CIT40_00145</name>
</gene>
<evidence type="ECO:0000313" key="2">
    <source>
        <dbReference type="EMBL" id="AWL98586.1"/>
    </source>
</evidence>
<feature type="signal peptide" evidence="1">
    <location>
        <begin position="1"/>
        <end position="19"/>
    </location>
</feature>
<name>A0A2U8PLF6_9BRAD</name>
<sequence length="200" mass="21598">MRFAVAFVSAQVLASTAFAEVPSDKMVTTLDSICVAPTSSEAMMAAGEKTAIAGNWKSLRSGPAPMPIMHNENGPKMSFESAWDLGAGASLTISIVRPEQPGLKYDICLIKPAAHVDSEELTAAIARQFGSTLTKDTSGRFKNQEAWFFTQEKARGNCGKQVIFSRGSGQPEALIFTNFAYPNDGQWDVMAKHTTRCPTQ</sequence>
<dbReference type="Proteomes" id="UP000215884">
    <property type="component" value="Chromosome"/>
</dbReference>
<keyword evidence="3" id="KW-1185">Reference proteome</keyword>
<proteinExistence type="predicted"/>
<protein>
    <submittedName>
        <fullName evidence="2">Uncharacterized protein</fullName>
    </submittedName>
</protein>
<accession>A0A2U8PLF6</accession>
<dbReference type="AlphaFoldDB" id="A0A2U8PLF6"/>
<dbReference type="KEGG" id="brq:CIT40_00145"/>
<organism evidence="2 3">
    <name type="scientific">Bradyrhizobium amphicarpaeae</name>
    <dbReference type="NCBI Taxonomy" id="1404768"/>
    <lineage>
        <taxon>Bacteria</taxon>
        <taxon>Pseudomonadati</taxon>
        <taxon>Pseudomonadota</taxon>
        <taxon>Alphaproteobacteria</taxon>
        <taxon>Hyphomicrobiales</taxon>
        <taxon>Nitrobacteraceae</taxon>
        <taxon>Bradyrhizobium</taxon>
    </lineage>
</organism>